<accession>E6SDQ1</accession>
<dbReference type="Proteomes" id="UP000008914">
    <property type="component" value="Chromosome"/>
</dbReference>
<keyword evidence="2" id="KW-1185">Reference proteome</keyword>
<name>E6SDQ1_INTC7</name>
<dbReference type="AlphaFoldDB" id="E6SDQ1"/>
<dbReference type="KEGG" id="ica:Intca_3248"/>
<evidence type="ECO:0000313" key="1">
    <source>
        <dbReference type="EMBL" id="ADU49732.1"/>
    </source>
</evidence>
<dbReference type="RefSeq" id="WP_013494044.1">
    <property type="nucleotide sequence ID" value="NC_014830.1"/>
</dbReference>
<gene>
    <name evidence="1" type="ordered locus">Intca_3248</name>
</gene>
<dbReference type="EMBL" id="CP002343">
    <property type="protein sequence ID" value="ADU49732.1"/>
    <property type="molecule type" value="Genomic_DNA"/>
</dbReference>
<organism evidence="1 2">
    <name type="scientific">Intrasporangium calvum (strain ATCC 23552 / DSM 43043 / JCM 3097 / NBRC 12989 / NCIMB 10167 / NRRL B-3866 / 7 KIP)</name>
    <dbReference type="NCBI Taxonomy" id="710696"/>
    <lineage>
        <taxon>Bacteria</taxon>
        <taxon>Bacillati</taxon>
        <taxon>Actinomycetota</taxon>
        <taxon>Actinomycetes</taxon>
        <taxon>Micrococcales</taxon>
        <taxon>Intrasporangiaceae</taxon>
        <taxon>Intrasporangium</taxon>
    </lineage>
</organism>
<evidence type="ECO:0000313" key="2">
    <source>
        <dbReference type="Proteomes" id="UP000008914"/>
    </source>
</evidence>
<protein>
    <submittedName>
        <fullName evidence="1">Uncharacterized protein</fullName>
    </submittedName>
</protein>
<reference evidence="1 2" key="1">
    <citation type="journal article" date="2010" name="Stand. Genomic Sci.">
        <title>Complete genome sequence of Intrasporangium calvum type strain (7 KIP).</title>
        <authorList>
            <person name="Del Rio T.G."/>
            <person name="Chertkov O."/>
            <person name="Yasawong M."/>
            <person name="Lucas S."/>
            <person name="Deshpande S."/>
            <person name="Cheng J.F."/>
            <person name="Detter C."/>
            <person name="Tapia R."/>
            <person name="Han C."/>
            <person name="Goodwin L."/>
            <person name="Pitluck S."/>
            <person name="Liolios K."/>
            <person name="Ivanova N."/>
            <person name="Mavromatis K."/>
            <person name="Pati A."/>
            <person name="Chen A."/>
            <person name="Palaniappan K."/>
            <person name="Land M."/>
            <person name="Hauser L."/>
            <person name="Chang Y.J."/>
            <person name="Jeffries C.D."/>
            <person name="Rohde M."/>
            <person name="Pukall R."/>
            <person name="Sikorski J."/>
            <person name="Goker M."/>
            <person name="Woyke T."/>
            <person name="Bristow J."/>
            <person name="Eisen J.A."/>
            <person name="Markowitz V."/>
            <person name="Hugenholtz P."/>
            <person name="Kyrpides N.C."/>
            <person name="Klenk H.P."/>
            <person name="Lapidus A."/>
        </authorList>
    </citation>
    <scope>NUCLEOTIDE SEQUENCE [LARGE SCALE GENOMIC DNA]</scope>
    <source>
        <strain evidence="2">ATCC 23552 / DSM 43043 / JCM 3097 / NBRC 12989 / 7 KIP</strain>
    </source>
</reference>
<proteinExistence type="predicted"/>
<sequence>MSPSAERPLPVDFDAPFDPSFTGDPIPPIVPDLAGATIRHIALDCSLRVSLSTGWLVTFCEAACVAPAGEEPKRLEFIFEVDPDDRYLTPELRMMVDQPVIAMHLSRQQGHLALETPKGRILIDGRYCMTPWEMWGPDEFIDWPGLSGWLRAD</sequence>
<dbReference type="STRING" id="710696.Intca_3248"/>
<dbReference type="HOGENOM" id="CLU_1710800_0_0_11"/>